<dbReference type="Pfam" id="PF08308">
    <property type="entry name" value="PEGA"/>
    <property type="match status" value="1"/>
</dbReference>
<evidence type="ECO:0000313" key="2">
    <source>
        <dbReference type="EMBL" id="AXA35950.1"/>
    </source>
</evidence>
<accession>A0A2Z4Y471</accession>
<protein>
    <recommendedName>
        <fullName evidence="1">PEGA domain-containing protein</fullName>
    </recommendedName>
</protein>
<evidence type="ECO:0000259" key="1">
    <source>
        <dbReference type="Pfam" id="PF08308"/>
    </source>
</evidence>
<dbReference type="EMBL" id="CP030759">
    <property type="protein sequence ID" value="AXA35950.1"/>
    <property type="molecule type" value="Genomic_DNA"/>
</dbReference>
<evidence type="ECO:0000313" key="3">
    <source>
        <dbReference type="Proteomes" id="UP000262583"/>
    </source>
</evidence>
<organism evidence="2 3">
    <name type="scientific">Sumerlaea chitinivorans</name>
    <dbReference type="NCBI Taxonomy" id="2250252"/>
    <lineage>
        <taxon>Bacteria</taxon>
        <taxon>Candidatus Sumerlaeota</taxon>
        <taxon>Candidatus Sumerlaeia</taxon>
        <taxon>Candidatus Sumerlaeales</taxon>
        <taxon>Candidatus Sumerlaeaceae</taxon>
        <taxon>Candidatus Sumerlaea</taxon>
    </lineage>
</organism>
<dbReference type="InterPro" id="IPR013229">
    <property type="entry name" value="PEGA"/>
</dbReference>
<dbReference type="Proteomes" id="UP000262583">
    <property type="component" value="Chromosome"/>
</dbReference>
<gene>
    <name evidence="2" type="ORF">BRCON_1173</name>
</gene>
<sequence length="119" mass="14057">MSGLKSIKRVGQGILLVALAFCLSGCIRKTATITSDPPNAKVWVNGVYYGQTPIEMAYNWNWFYDIKLEKPGYEPLTVRERFYAPLRHWVPFDFFTEIMPFRSHERQWRHYVLTPKKEL</sequence>
<feature type="domain" description="PEGA" evidence="1">
    <location>
        <begin position="31"/>
        <end position="77"/>
    </location>
</feature>
<dbReference type="KEGG" id="schv:BRCON_1173"/>
<proteinExistence type="predicted"/>
<reference evidence="2 3" key="1">
    <citation type="submission" date="2018-05" db="EMBL/GenBank/DDBJ databases">
        <title>A metagenomic window into the 2 km-deep terrestrial subsurface aquifer revealed taxonomically and functionally diverse microbial community comprising novel uncultured bacterial lineages.</title>
        <authorList>
            <person name="Kadnikov V.V."/>
            <person name="Mardanov A.V."/>
            <person name="Beletsky A.V."/>
            <person name="Banks D."/>
            <person name="Pimenov N.V."/>
            <person name="Frank Y.A."/>
            <person name="Karnachuk O.V."/>
            <person name="Ravin N.V."/>
        </authorList>
    </citation>
    <scope>NUCLEOTIDE SEQUENCE [LARGE SCALE GENOMIC DNA]</scope>
    <source>
        <strain evidence="2">BY</strain>
    </source>
</reference>
<name>A0A2Z4Y471_SUMC1</name>
<dbReference type="AlphaFoldDB" id="A0A2Z4Y471"/>